<evidence type="ECO:0000313" key="2">
    <source>
        <dbReference type="EMBL" id="KAJ7221241.1"/>
    </source>
</evidence>
<proteinExistence type="predicted"/>
<gene>
    <name evidence="2" type="ORF">GGX14DRAFT_388430</name>
</gene>
<comment type="caution">
    <text evidence="2">The sequence shown here is derived from an EMBL/GenBank/DDBJ whole genome shotgun (WGS) entry which is preliminary data.</text>
</comment>
<accession>A0AAD6VT44</accession>
<feature type="signal peptide" evidence="1">
    <location>
        <begin position="1"/>
        <end position="16"/>
    </location>
</feature>
<dbReference type="EMBL" id="JARJCW010000008">
    <property type="protein sequence ID" value="KAJ7221241.1"/>
    <property type="molecule type" value="Genomic_DNA"/>
</dbReference>
<reference evidence="2" key="1">
    <citation type="submission" date="2023-03" db="EMBL/GenBank/DDBJ databases">
        <title>Massive genome expansion in bonnet fungi (Mycena s.s.) driven by repeated elements and novel gene families across ecological guilds.</title>
        <authorList>
            <consortium name="Lawrence Berkeley National Laboratory"/>
            <person name="Harder C.B."/>
            <person name="Miyauchi S."/>
            <person name="Viragh M."/>
            <person name="Kuo A."/>
            <person name="Thoen E."/>
            <person name="Andreopoulos B."/>
            <person name="Lu D."/>
            <person name="Skrede I."/>
            <person name="Drula E."/>
            <person name="Henrissat B."/>
            <person name="Morin E."/>
            <person name="Kohler A."/>
            <person name="Barry K."/>
            <person name="LaButti K."/>
            <person name="Morin E."/>
            <person name="Salamov A."/>
            <person name="Lipzen A."/>
            <person name="Mereny Z."/>
            <person name="Hegedus B."/>
            <person name="Baldrian P."/>
            <person name="Stursova M."/>
            <person name="Weitz H."/>
            <person name="Taylor A."/>
            <person name="Grigoriev I.V."/>
            <person name="Nagy L.G."/>
            <person name="Martin F."/>
            <person name="Kauserud H."/>
        </authorList>
    </citation>
    <scope>NUCLEOTIDE SEQUENCE</scope>
    <source>
        <strain evidence="2">9144</strain>
    </source>
</reference>
<evidence type="ECO:0000313" key="3">
    <source>
        <dbReference type="Proteomes" id="UP001219525"/>
    </source>
</evidence>
<keyword evidence="1" id="KW-0732">Signal</keyword>
<dbReference type="AlphaFoldDB" id="A0AAD6VT44"/>
<name>A0AAD6VT44_9AGAR</name>
<evidence type="ECO:0000256" key="1">
    <source>
        <dbReference type="SAM" id="SignalP"/>
    </source>
</evidence>
<feature type="chain" id="PRO_5042189535" evidence="1">
    <location>
        <begin position="17"/>
        <end position="125"/>
    </location>
</feature>
<sequence>MWRSLLLLWGCQFSNVNVTTQNNSLVNDIRRMVLQLPYESINQSAKLDHPAWNRFTHTLCFDIRPLQPKLEGAVPCTPAMEFLKVGTCQLSLAENARFRELYDLLVLLATSSAEIGRVKESKDAH</sequence>
<organism evidence="2 3">
    <name type="scientific">Mycena pura</name>
    <dbReference type="NCBI Taxonomy" id="153505"/>
    <lineage>
        <taxon>Eukaryota</taxon>
        <taxon>Fungi</taxon>
        <taxon>Dikarya</taxon>
        <taxon>Basidiomycota</taxon>
        <taxon>Agaricomycotina</taxon>
        <taxon>Agaricomycetes</taxon>
        <taxon>Agaricomycetidae</taxon>
        <taxon>Agaricales</taxon>
        <taxon>Marasmiineae</taxon>
        <taxon>Mycenaceae</taxon>
        <taxon>Mycena</taxon>
    </lineage>
</organism>
<protein>
    <submittedName>
        <fullName evidence="2">Uncharacterized protein</fullName>
    </submittedName>
</protein>
<dbReference type="Proteomes" id="UP001219525">
    <property type="component" value="Unassembled WGS sequence"/>
</dbReference>
<keyword evidence="3" id="KW-1185">Reference proteome</keyword>